<accession>A0A165M8X8</accession>
<dbReference type="EMBL" id="KV429107">
    <property type="protein sequence ID" value="KZT65375.1"/>
    <property type="molecule type" value="Genomic_DNA"/>
</dbReference>
<sequence>MPPLSPPLYSASPSPPRPRVVPIKFRRKSLNASDVDLDEARLSSYPVRSPPSAYMSSPPLGAYMPYAYHSSNEYSSASSSPIASSLALGSMPSSPVGRPHIRYQSSPIREPSHYAIRHPYPGEEMRPFGSSHESLLGLDSFQYGVSFGKAKLAIPSTASGHQSRACSYAYSSPSEVSEDPPFASDFEMEPSEQGGCHGSARGRASRRRRGHLAAGLAFAVASVQQDPSSSSSHVGENRPIGRTLLRCSPSTIDKYSELRCCK</sequence>
<evidence type="ECO:0000256" key="1">
    <source>
        <dbReference type="SAM" id="MobiDB-lite"/>
    </source>
</evidence>
<keyword evidence="3" id="KW-1185">Reference proteome</keyword>
<gene>
    <name evidence="2" type="ORF">DAEQUDRAFT_532022</name>
</gene>
<proteinExistence type="predicted"/>
<protein>
    <submittedName>
        <fullName evidence="2">Uncharacterized protein</fullName>
    </submittedName>
</protein>
<evidence type="ECO:0000313" key="3">
    <source>
        <dbReference type="Proteomes" id="UP000076727"/>
    </source>
</evidence>
<reference evidence="2 3" key="1">
    <citation type="journal article" date="2016" name="Mol. Biol. Evol.">
        <title>Comparative Genomics of Early-Diverging Mushroom-Forming Fungi Provides Insights into the Origins of Lignocellulose Decay Capabilities.</title>
        <authorList>
            <person name="Nagy L.G."/>
            <person name="Riley R."/>
            <person name="Tritt A."/>
            <person name="Adam C."/>
            <person name="Daum C."/>
            <person name="Floudas D."/>
            <person name="Sun H."/>
            <person name="Yadav J.S."/>
            <person name="Pangilinan J."/>
            <person name="Larsson K.H."/>
            <person name="Matsuura K."/>
            <person name="Barry K."/>
            <person name="Labutti K."/>
            <person name="Kuo R."/>
            <person name="Ohm R.A."/>
            <person name="Bhattacharya S.S."/>
            <person name="Shirouzu T."/>
            <person name="Yoshinaga Y."/>
            <person name="Martin F.M."/>
            <person name="Grigoriev I.V."/>
            <person name="Hibbett D.S."/>
        </authorList>
    </citation>
    <scope>NUCLEOTIDE SEQUENCE [LARGE SCALE GENOMIC DNA]</scope>
    <source>
        <strain evidence="2 3">L-15889</strain>
    </source>
</reference>
<dbReference type="OrthoDB" id="10626737at2759"/>
<dbReference type="AlphaFoldDB" id="A0A165M8X8"/>
<name>A0A165M8X8_9APHY</name>
<organism evidence="2 3">
    <name type="scientific">Daedalea quercina L-15889</name>
    <dbReference type="NCBI Taxonomy" id="1314783"/>
    <lineage>
        <taxon>Eukaryota</taxon>
        <taxon>Fungi</taxon>
        <taxon>Dikarya</taxon>
        <taxon>Basidiomycota</taxon>
        <taxon>Agaricomycotina</taxon>
        <taxon>Agaricomycetes</taxon>
        <taxon>Polyporales</taxon>
        <taxon>Fomitopsis</taxon>
    </lineage>
</organism>
<feature type="region of interest" description="Disordered" evidence="1">
    <location>
        <begin position="1"/>
        <end position="20"/>
    </location>
</feature>
<evidence type="ECO:0000313" key="2">
    <source>
        <dbReference type="EMBL" id="KZT65375.1"/>
    </source>
</evidence>
<dbReference type="Proteomes" id="UP000076727">
    <property type="component" value="Unassembled WGS sequence"/>
</dbReference>